<dbReference type="AlphaFoldDB" id="A0A0D2FWZ2"/>
<accession>A0A0D2FWZ2</accession>
<feature type="region of interest" description="Disordered" evidence="1">
    <location>
        <begin position="1"/>
        <end position="67"/>
    </location>
</feature>
<name>A0A0D2FWZ2_9EURO</name>
<proteinExistence type="predicted"/>
<feature type="region of interest" description="Disordered" evidence="1">
    <location>
        <begin position="160"/>
        <end position="191"/>
    </location>
</feature>
<feature type="compositionally biased region" description="Polar residues" evidence="1">
    <location>
        <begin position="28"/>
        <end position="37"/>
    </location>
</feature>
<evidence type="ECO:0000313" key="2">
    <source>
        <dbReference type="EMBL" id="KIW64459.1"/>
    </source>
</evidence>
<gene>
    <name evidence="2" type="ORF">PV04_09391</name>
</gene>
<dbReference type="EMBL" id="KN846961">
    <property type="protein sequence ID" value="KIW64459.1"/>
    <property type="molecule type" value="Genomic_DNA"/>
</dbReference>
<dbReference type="Proteomes" id="UP000054266">
    <property type="component" value="Unassembled WGS sequence"/>
</dbReference>
<feature type="region of interest" description="Disordered" evidence="1">
    <location>
        <begin position="223"/>
        <end position="278"/>
    </location>
</feature>
<reference evidence="2 3" key="1">
    <citation type="submission" date="2015-01" db="EMBL/GenBank/DDBJ databases">
        <title>The Genome Sequence of Capronia semiimmersa CBS27337.</title>
        <authorList>
            <consortium name="The Broad Institute Genomics Platform"/>
            <person name="Cuomo C."/>
            <person name="de Hoog S."/>
            <person name="Gorbushina A."/>
            <person name="Stielow B."/>
            <person name="Teixiera M."/>
            <person name="Abouelleil A."/>
            <person name="Chapman S.B."/>
            <person name="Priest M."/>
            <person name="Young S.K."/>
            <person name="Wortman J."/>
            <person name="Nusbaum C."/>
            <person name="Birren B."/>
        </authorList>
    </citation>
    <scope>NUCLEOTIDE SEQUENCE [LARGE SCALE GENOMIC DNA]</scope>
    <source>
        <strain evidence="2 3">CBS 27337</strain>
    </source>
</reference>
<feature type="compositionally biased region" description="Low complexity" evidence="1">
    <location>
        <begin position="42"/>
        <end position="57"/>
    </location>
</feature>
<evidence type="ECO:0000313" key="3">
    <source>
        <dbReference type="Proteomes" id="UP000054266"/>
    </source>
</evidence>
<protein>
    <submittedName>
        <fullName evidence="2">Uncharacterized protein</fullName>
    </submittedName>
</protein>
<feature type="compositionally biased region" description="Polar residues" evidence="1">
    <location>
        <begin position="1"/>
        <end position="17"/>
    </location>
</feature>
<keyword evidence="3" id="KW-1185">Reference proteome</keyword>
<organism evidence="2 3">
    <name type="scientific">Phialophora macrospora</name>
    <dbReference type="NCBI Taxonomy" id="1851006"/>
    <lineage>
        <taxon>Eukaryota</taxon>
        <taxon>Fungi</taxon>
        <taxon>Dikarya</taxon>
        <taxon>Ascomycota</taxon>
        <taxon>Pezizomycotina</taxon>
        <taxon>Eurotiomycetes</taxon>
        <taxon>Chaetothyriomycetidae</taxon>
        <taxon>Chaetothyriales</taxon>
        <taxon>Herpotrichiellaceae</taxon>
        <taxon>Phialophora</taxon>
    </lineage>
</organism>
<sequence length="648" mass="71084">MSSCLSLMPKSSENTCNGLFPHPKPVSDMQSVPNNWPETRLSASTSQTSSAAGASVAPLNLMRSPKSNDLDMDTATFYPNLTVLEGDPLRPPVIHPSLRTLDHQPLRAKVVLHSTGLLPNPLGEIGPSQMDETVSIQPRQHRPGRGDDSKTLHIELPTLSQNVLAANPARTEHKVVEPETHAQGQSDWRLPNLESLLNTPLPSTPSFENAGYLLLRTAEVGPVYSPPKKDKHKEQESAKTSAASANIKRKRSPRPMSPVPRTTKTNQRPGRKYENQWRVGQAPTAGLKDSKEQTNFDRVLAAVSHYYQGNADGTWKTALHHNASEYDGKGLTEAIGASVIMAAGLIAAGQAQNAVQILNKTLPLAEVMLLSQHPQLCYWVTEVSMDTSQTVAGSVRRAVKAQFVPLACKLLGPDHPISLVLRTPLTTDQQVRMRREGQAVAHDYHVRTFGKYSFQTMAHQWYWGRITAASGQFDEAIRLLKDLTQTWEQLYSTPNSAVAVSALVEQARVMVASGDASIKVECLLSDALRRIDVICSAQSLETPILDAAELRLRERGLIFARLAALRALGRVHAMRLNLSAAILCFEQAATIARAELTAQSSVRKLCETDLEVTRMMELERAMGVLWVEDPTSRLPPVSSIISLIPIET</sequence>
<feature type="compositionally biased region" description="Basic and acidic residues" evidence="1">
    <location>
        <begin position="170"/>
        <end position="180"/>
    </location>
</feature>
<evidence type="ECO:0000256" key="1">
    <source>
        <dbReference type="SAM" id="MobiDB-lite"/>
    </source>
</evidence>
<dbReference type="HOGENOM" id="CLU_028613_0_0_1"/>